<sequence length="93" mass="11296">MISLINIKEIVKGGFGTIYYVKWGDGRIDEWDIKNQQWKRFSRREMVLKFFDGIEDINDDFLNEMAIHLKTIETRSILFMELRNSQIFDDFRR</sequence>
<accession>A0A397I2X8</accession>
<evidence type="ECO:0008006" key="3">
    <source>
        <dbReference type="Google" id="ProtNLM"/>
    </source>
</evidence>
<organism evidence="1 2">
    <name type="scientific">Diversispora epigaea</name>
    <dbReference type="NCBI Taxonomy" id="1348612"/>
    <lineage>
        <taxon>Eukaryota</taxon>
        <taxon>Fungi</taxon>
        <taxon>Fungi incertae sedis</taxon>
        <taxon>Mucoromycota</taxon>
        <taxon>Glomeromycotina</taxon>
        <taxon>Glomeromycetes</taxon>
        <taxon>Diversisporales</taxon>
        <taxon>Diversisporaceae</taxon>
        <taxon>Diversispora</taxon>
    </lineage>
</organism>
<protein>
    <recommendedName>
        <fullName evidence="3">Protein kinase domain-containing protein</fullName>
    </recommendedName>
</protein>
<reference evidence="1 2" key="1">
    <citation type="submission" date="2018-08" db="EMBL/GenBank/DDBJ databases">
        <title>Genome and evolution of the arbuscular mycorrhizal fungus Diversispora epigaea (formerly Glomus versiforme) and its bacterial endosymbionts.</title>
        <authorList>
            <person name="Sun X."/>
            <person name="Fei Z."/>
            <person name="Harrison M."/>
        </authorList>
    </citation>
    <scope>NUCLEOTIDE SEQUENCE [LARGE SCALE GENOMIC DNA]</scope>
    <source>
        <strain evidence="1 2">IT104</strain>
    </source>
</reference>
<keyword evidence="2" id="KW-1185">Reference proteome</keyword>
<evidence type="ECO:0000313" key="1">
    <source>
        <dbReference type="EMBL" id="RHZ70001.1"/>
    </source>
</evidence>
<proteinExistence type="predicted"/>
<evidence type="ECO:0000313" key="2">
    <source>
        <dbReference type="Proteomes" id="UP000266861"/>
    </source>
</evidence>
<dbReference type="AlphaFoldDB" id="A0A397I2X8"/>
<gene>
    <name evidence="1" type="ORF">Glove_276g57</name>
</gene>
<comment type="caution">
    <text evidence="1">The sequence shown here is derived from an EMBL/GenBank/DDBJ whole genome shotgun (WGS) entry which is preliminary data.</text>
</comment>
<name>A0A397I2X8_9GLOM</name>
<dbReference type="EMBL" id="PQFF01000253">
    <property type="protein sequence ID" value="RHZ70001.1"/>
    <property type="molecule type" value="Genomic_DNA"/>
</dbReference>
<dbReference type="Gene3D" id="1.10.10.1010">
    <property type="entry name" value="Intein homing endonuclease, domain IV"/>
    <property type="match status" value="1"/>
</dbReference>
<dbReference type="Proteomes" id="UP000266861">
    <property type="component" value="Unassembled WGS sequence"/>
</dbReference>